<organism evidence="2">
    <name type="scientific">marine sediment metagenome</name>
    <dbReference type="NCBI Taxonomy" id="412755"/>
    <lineage>
        <taxon>unclassified sequences</taxon>
        <taxon>metagenomes</taxon>
        <taxon>ecological metagenomes</taxon>
    </lineage>
</organism>
<dbReference type="AlphaFoldDB" id="A0A0F9FNU9"/>
<feature type="region of interest" description="Disordered" evidence="1">
    <location>
        <begin position="47"/>
        <end position="87"/>
    </location>
</feature>
<dbReference type="EMBL" id="LAZR01029640">
    <property type="protein sequence ID" value="KKL58975.1"/>
    <property type="molecule type" value="Genomic_DNA"/>
</dbReference>
<sequence>MAQHDPVEDALNERKRQARLVEAGGAFSSPVNPEALDITRQFLGGELPPRRLDGGNIRRLPPQASPVARSRAFGQQGTRRRRDGGDLISPLLIGPYAPYIPPTDVAPDRTGSLAENFLNLPGPVGFAQTPQGRAILQRILSLRGTR</sequence>
<comment type="caution">
    <text evidence="2">The sequence shown here is derived from an EMBL/GenBank/DDBJ whole genome shotgun (WGS) entry which is preliminary data.</text>
</comment>
<proteinExistence type="predicted"/>
<evidence type="ECO:0000256" key="1">
    <source>
        <dbReference type="SAM" id="MobiDB-lite"/>
    </source>
</evidence>
<protein>
    <submittedName>
        <fullName evidence="2">Uncharacterized protein</fullName>
    </submittedName>
</protein>
<evidence type="ECO:0000313" key="2">
    <source>
        <dbReference type="EMBL" id="KKL58975.1"/>
    </source>
</evidence>
<accession>A0A0F9FNU9</accession>
<name>A0A0F9FNU9_9ZZZZ</name>
<gene>
    <name evidence="2" type="ORF">LCGC14_2219990</name>
</gene>
<reference evidence="2" key="1">
    <citation type="journal article" date="2015" name="Nature">
        <title>Complex archaea that bridge the gap between prokaryotes and eukaryotes.</title>
        <authorList>
            <person name="Spang A."/>
            <person name="Saw J.H."/>
            <person name="Jorgensen S.L."/>
            <person name="Zaremba-Niedzwiedzka K."/>
            <person name="Martijn J."/>
            <person name="Lind A.E."/>
            <person name="van Eijk R."/>
            <person name="Schleper C."/>
            <person name="Guy L."/>
            <person name="Ettema T.J."/>
        </authorList>
    </citation>
    <scope>NUCLEOTIDE SEQUENCE</scope>
</reference>